<gene>
    <name evidence="2" type="ORF">HHI36_014739</name>
</gene>
<name>A0ABD2N3H7_9CUCU</name>
<feature type="region of interest" description="Disordered" evidence="1">
    <location>
        <begin position="120"/>
        <end position="139"/>
    </location>
</feature>
<feature type="region of interest" description="Disordered" evidence="1">
    <location>
        <begin position="620"/>
        <end position="666"/>
    </location>
</feature>
<reference evidence="2 3" key="1">
    <citation type="journal article" date="2021" name="BMC Biol.">
        <title>Horizontally acquired antibacterial genes associated with adaptive radiation of ladybird beetles.</title>
        <authorList>
            <person name="Li H.S."/>
            <person name="Tang X.F."/>
            <person name="Huang Y.H."/>
            <person name="Xu Z.Y."/>
            <person name="Chen M.L."/>
            <person name="Du X.Y."/>
            <person name="Qiu B.Y."/>
            <person name="Chen P.T."/>
            <person name="Zhang W."/>
            <person name="Slipinski A."/>
            <person name="Escalona H.E."/>
            <person name="Waterhouse R.M."/>
            <person name="Zwick A."/>
            <person name="Pang H."/>
        </authorList>
    </citation>
    <scope>NUCLEOTIDE SEQUENCE [LARGE SCALE GENOMIC DNA]</scope>
    <source>
        <strain evidence="2">SYSU2018</strain>
    </source>
</reference>
<evidence type="ECO:0000313" key="3">
    <source>
        <dbReference type="Proteomes" id="UP001516400"/>
    </source>
</evidence>
<accession>A0ABD2N3H7</accession>
<organism evidence="2 3">
    <name type="scientific">Cryptolaemus montrouzieri</name>
    <dbReference type="NCBI Taxonomy" id="559131"/>
    <lineage>
        <taxon>Eukaryota</taxon>
        <taxon>Metazoa</taxon>
        <taxon>Ecdysozoa</taxon>
        <taxon>Arthropoda</taxon>
        <taxon>Hexapoda</taxon>
        <taxon>Insecta</taxon>
        <taxon>Pterygota</taxon>
        <taxon>Neoptera</taxon>
        <taxon>Endopterygota</taxon>
        <taxon>Coleoptera</taxon>
        <taxon>Polyphaga</taxon>
        <taxon>Cucujiformia</taxon>
        <taxon>Coccinelloidea</taxon>
        <taxon>Coccinellidae</taxon>
        <taxon>Scymninae</taxon>
        <taxon>Scymnini</taxon>
        <taxon>Cryptolaemus</taxon>
    </lineage>
</organism>
<feature type="compositionally biased region" description="Polar residues" evidence="1">
    <location>
        <begin position="620"/>
        <end position="639"/>
    </location>
</feature>
<dbReference type="EMBL" id="JABFTP020000062">
    <property type="protein sequence ID" value="KAL3273285.1"/>
    <property type="molecule type" value="Genomic_DNA"/>
</dbReference>
<dbReference type="Proteomes" id="UP001516400">
    <property type="component" value="Unassembled WGS sequence"/>
</dbReference>
<comment type="caution">
    <text evidence="2">The sequence shown here is derived from an EMBL/GenBank/DDBJ whole genome shotgun (WGS) entry which is preliminary data.</text>
</comment>
<sequence length="819" mass="93682">MGLEKNSFDPDYQTEMEEIFGEDEKGLRTKNDGLWMRTGNNLSFLTSEKNRISRFPVRKESKHRVQIKLIKPNKSPIRYEDHTLPYTRAGCSSGLNDIASRAVSAMSNFFSNIVSKSNKPKTPADISSTNNVTDENEGNHKTMDDIIKRFKNEALDADDEKFNKLFENLKNELQFACGCISEVNAITKSQTEPENINKGGEDYISRNVDYISKNDLKEMLNEIKLSFERQSCQCDNVCGIKDEDADKCIHNCELLAKYLDNLNRECSCHDKIQGNANSNENYSSQKFKTELDEFQLNMNTVLDRVACKCVSDRNLSLHDKDHSHAKVINTANYFKETDSSVHVDQLITSLETVSCKCISDKELYHHEKNDFINDERIINVVPTDEIKQTDGYVHFDQLNVLVEELKSAIANSACECINNTIARSNIEVSDEIFISHSISNEEGERCMTLIEEAVMNPMELFDLIHSDPTPSTIELESNISSQAKVINSPEESFFSAGCSDYMEDIKNTIENELLLEQGTEIQDSCHCVVDEVVQTFDNMRISYSIFCNEQPKIYPNDREMTKVEFGSKKAREDDVEKIKVRIKFKDERILENKQDSNKTNLIEDIKVVDDIVEEGSNKSYISGASEQSMQPRQETTNTARKSDESYVAESNRRSRHTKESESIEAVKGQLSNLNNLENNESKALYISDTGDQSKQEEEHIEGEESDKLNISNSERRSRHSEETETTKIVKAQRSDRKNIHKSPRSKESYNVQHMESIGAENSKKFINYRSDFNVEYEKTLHRTDELPKIVTEGNIIKIYIPLESSNSHVKYEISQSNKD</sequence>
<keyword evidence="3" id="KW-1185">Reference proteome</keyword>
<protein>
    <submittedName>
        <fullName evidence="2">Uncharacterized protein</fullName>
    </submittedName>
</protein>
<proteinExistence type="predicted"/>
<evidence type="ECO:0000313" key="2">
    <source>
        <dbReference type="EMBL" id="KAL3273285.1"/>
    </source>
</evidence>
<feature type="compositionally biased region" description="Basic and acidic residues" evidence="1">
    <location>
        <begin position="713"/>
        <end position="737"/>
    </location>
</feature>
<evidence type="ECO:0000256" key="1">
    <source>
        <dbReference type="SAM" id="MobiDB-lite"/>
    </source>
</evidence>
<dbReference type="AlphaFoldDB" id="A0ABD2N3H7"/>
<feature type="region of interest" description="Disordered" evidence="1">
    <location>
        <begin position="688"/>
        <end position="751"/>
    </location>
</feature>